<name>A0A4P6WX43_HYDPS</name>
<accession>A0A4P6WX43</accession>
<protein>
    <recommendedName>
        <fullName evidence="4">Transmembrane transcriptional regulator (Anti-sigma factor)</fullName>
    </recommendedName>
</protein>
<keyword evidence="3" id="KW-1185">Reference proteome</keyword>
<organism evidence="2 3">
    <name type="scientific">Hydrogenophaga pseudoflava</name>
    <name type="common">Pseudomonas carboxydoflava</name>
    <dbReference type="NCBI Taxonomy" id="47421"/>
    <lineage>
        <taxon>Bacteria</taxon>
        <taxon>Pseudomonadati</taxon>
        <taxon>Pseudomonadota</taxon>
        <taxon>Betaproteobacteria</taxon>
        <taxon>Burkholderiales</taxon>
        <taxon>Comamonadaceae</taxon>
        <taxon>Hydrogenophaga</taxon>
    </lineage>
</organism>
<gene>
    <name evidence="2" type="ORF">HPF_05355</name>
</gene>
<sequence>MNADPIPPVTDAELHAWVDGQLPADRSDAVSAWLQDHPEDARRVQDWQAQRTALQGLQRSVLDEPVPLALARATRPARRAVWPQALAASVLLALGFAGGWWGRSAGDPAARLAGATPGFVQEARVAHAVYTPEKRHPVEVGVAEQAHLIQWLSRRLGTPLTAPQLQEQGFALIGGRLLPGQNSEARALFMYESAAGERVTLHVSVLGDQAGQDTAFQFTRVGETETFYWVDRRMGYALSGNLARERLAVLADAAYRQLPR</sequence>
<dbReference type="AlphaFoldDB" id="A0A4P6WX43"/>
<evidence type="ECO:0000313" key="2">
    <source>
        <dbReference type="EMBL" id="QBM27099.1"/>
    </source>
</evidence>
<dbReference type="KEGG" id="hpse:HPF_05355"/>
<keyword evidence="1" id="KW-0472">Membrane</keyword>
<reference evidence="2 3" key="1">
    <citation type="submission" date="2019-03" db="EMBL/GenBank/DDBJ databases">
        <authorList>
            <person name="Sebastian G."/>
            <person name="Baumann P."/>
            <person name="Ruckert C."/>
            <person name="Kalinowski J."/>
            <person name="Nebel B."/>
            <person name="Takors R."/>
            <person name="Blombach B."/>
        </authorList>
    </citation>
    <scope>NUCLEOTIDE SEQUENCE [LARGE SCALE GENOMIC DNA]</scope>
    <source>
        <strain evidence="2 3">DSM 1084</strain>
    </source>
</reference>
<dbReference type="RefSeq" id="WP_079364601.1">
    <property type="nucleotide sequence ID" value="NZ_CP037867.1"/>
</dbReference>
<dbReference type="EMBL" id="CP037867">
    <property type="protein sequence ID" value="QBM27099.1"/>
    <property type="molecule type" value="Genomic_DNA"/>
</dbReference>
<evidence type="ECO:0000313" key="3">
    <source>
        <dbReference type="Proteomes" id="UP000293912"/>
    </source>
</evidence>
<dbReference type="Proteomes" id="UP000293912">
    <property type="component" value="Chromosome"/>
</dbReference>
<evidence type="ECO:0008006" key="4">
    <source>
        <dbReference type="Google" id="ProtNLM"/>
    </source>
</evidence>
<proteinExistence type="predicted"/>
<keyword evidence="1" id="KW-0812">Transmembrane</keyword>
<keyword evidence="1" id="KW-1133">Transmembrane helix</keyword>
<feature type="transmembrane region" description="Helical" evidence="1">
    <location>
        <begin position="80"/>
        <end position="101"/>
    </location>
</feature>
<evidence type="ECO:0000256" key="1">
    <source>
        <dbReference type="SAM" id="Phobius"/>
    </source>
</evidence>